<keyword evidence="17" id="KW-0732">Signal</keyword>
<keyword evidence="8" id="KW-0547">Nucleotide-binding</keyword>
<evidence type="ECO:0000256" key="10">
    <source>
        <dbReference type="ARBA" id="ARBA00022840"/>
    </source>
</evidence>
<dbReference type="InterPro" id="IPR025669">
    <property type="entry name" value="AAA_dom"/>
</dbReference>
<dbReference type="OrthoDB" id="9812433at2"/>
<dbReference type="AlphaFoldDB" id="A0A329M5R1"/>
<dbReference type="Proteomes" id="UP000250915">
    <property type="component" value="Unassembled WGS sequence"/>
</dbReference>
<name>A0A329M5R1_9MYCO</name>
<evidence type="ECO:0000256" key="5">
    <source>
        <dbReference type="ARBA" id="ARBA00022519"/>
    </source>
</evidence>
<evidence type="ECO:0000259" key="19">
    <source>
        <dbReference type="Pfam" id="PF13614"/>
    </source>
</evidence>
<reference evidence="20 21" key="1">
    <citation type="submission" date="2018-06" db="EMBL/GenBank/DDBJ databases">
        <title>NTM in soil in Japan.</title>
        <authorList>
            <person name="Ohya K."/>
        </authorList>
    </citation>
    <scope>NUCLEOTIDE SEQUENCE [LARGE SCALE GENOMIC DNA]</scope>
    <source>
        <strain evidence="20 21">GF28</strain>
    </source>
</reference>
<evidence type="ECO:0000313" key="21">
    <source>
        <dbReference type="Proteomes" id="UP000250915"/>
    </source>
</evidence>
<dbReference type="Pfam" id="PF13614">
    <property type="entry name" value="AAA_31"/>
    <property type="match status" value="1"/>
</dbReference>
<evidence type="ECO:0000256" key="16">
    <source>
        <dbReference type="SAM" id="Phobius"/>
    </source>
</evidence>
<dbReference type="GO" id="GO:0005886">
    <property type="term" value="C:plasma membrane"/>
    <property type="evidence" value="ECO:0007669"/>
    <property type="project" value="UniProtKB-SubCell"/>
</dbReference>
<dbReference type="CDD" id="cd05387">
    <property type="entry name" value="BY-kinase"/>
    <property type="match status" value="1"/>
</dbReference>
<comment type="similarity">
    <text evidence="2">Belongs to the CpsC/CapA family.</text>
</comment>
<dbReference type="InterPro" id="IPR003856">
    <property type="entry name" value="LPS_length_determ_N"/>
</dbReference>
<evidence type="ECO:0000313" key="20">
    <source>
        <dbReference type="EMBL" id="RAV14942.1"/>
    </source>
</evidence>
<comment type="caution">
    <text evidence="20">The sequence shown here is derived from an EMBL/GenBank/DDBJ whole genome shotgun (WGS) entry which is preliminary data.</text>
</comment>
<evidence type="ECO:0000256" key="6">
    <source>
        <dbReference type="ARBA" id="ARBA00022679"/>
    </source>
</evidence>
<keyword evidence="7 16" id="KW-0812">Transmembrane</keyword>
<evidence type="ECO:0000256" key="14">
    <source>
        <dbReference type="ARBA" id="ARBA00053015"/>
    </source>
</evidence>
<keyword evidence="12 16" id="KW-0472">Membrane</keyword>
<comment type="subcellular location">
    <subcellularLocation>
        <location evidence="1">Cell inner membrane</location>
        <topology evidence="1">Multi-pass membrane protein</topology>
    </subcellularLocation>
</comment>
<evidence type="ECO:0000259" key="18">
    <source>
        <dbReference type="Pfam" id="PF02706"/>
    </source>
</evidence>
<feature type="domain" description="Polysaccharide chain length determinant N-terminal" evidence="18">
    <location>
        <begin position="1"/>
        <end position="88"/>
    </location>
</feature>
<keyword evidence="13" id="KW-0829">Tyrosine-protein kinase</keyword>
<evidence type="ECO:0000256" key="3">
    <source>
        <dbReference type="ARBA" id="ARBA00008883"/>
    </source>
</evidence>
<dbReference type="EMBL" id="QMEV01000006">
    <property type="protein sequence ID" value="RAV14942.1"/>
    <property type="molecule type" value="Genomic_DNA"/>
</dbReference>
<keyword evidence="10" id="KW-0067">ATP-binding</keyword>
<dbReference type="SUPFAM" id="SSF52540">
    <property type="entry name" value="P-loop containing nucleoside triphosphate hydrolases"/>
    <property type="match status" value="1"/>
</dbReference>
<feature type="transmembrane region" description="Helical" evidence="16">
    <location>
        <begin position="217"/>
        <end position="235"/>
    </location>
</feature>
<dbReference type="InterPro" id="IPR050445">
    <property type="entry name" value="Bact_polysacc_biosynth/exp"/>
</dbReference>
<comment type="catalytic activity">
    <reaction evidence="14">
        <text>L-tyrosyl-[protein] + ATP = O-phospho-L-tyrosyl-[protein] + ADP + H(+)</text>
        <dbReference type="Rhea" id="RHEA:10596"/>
        <dbReference type="Rhea" id="RHEA-COMP:10136"/>
        <dbReference type="Rhea" id="RHEA-COMP:20101"/>
        <dbReference type="ChEBI" id="CHEBI:15378"/>
        <dbReference type="ChEBI" id="CHEBI:30616"/>
        <dbReference type="ChEBI" id="CHEBI:46858"/>
        <dbReference type="ChEBI" id="CHEBI:61978"/>
        <dbReference type="ChEBI" id="CHEBI:456216"/>
    </reaction>
</comment>
<keyword evidence="9" id="KW-0418">Kinase</keyword>
<evidence type="ECO:0000256" key="13">
    <source>
        <dbReference type="ARBA" id="ARBA00023137"/>
    </source>
</evidence>
<organism evidence="20 21">
    <name type="scientific">Mycobacterium colombiense</name>
    <dbReference type="NCBI Taxonomy" id="339268"/>
    <lineage>
        <taxon>Bacteria</taxon>
        <taxon>Bacillati</taxon>
        <taxon>Actinomycetota</taxon>
        <taxon>Actinomycetes</taxon>
        <taxon>Mycobacteriales</taxon>
        <taxon>Mycobacteriaceae</taxon>
        <taxon>Mycobacterium</taxon>
        <taxon>Mycobacterium avium complex (MAC)</taxon>
    </lineage>
</organism>
<evidence type="ECO:0000256" key="12">
    <source>
        <dbReference type="ARBA" id="ARBA00023136"/>
    </source>
</evidence>
<evidence type="ECO:0000256" key="15">
    <source>
        <dbReference type="SAM" id="MobiDB-lite"/>
    </source>
</evidence>
<evidence type="ECO:0000256" key="9">
    <source>
        <dbReference type="ARBA" id="ARBA00022777"/>
    </source>
</evidence>
<gene>
    <name evidence="20" type="ORF">DQP57_04790</name>
</gene>
<feature type="region of interest" description="Disordered" evidence="15">
    <location>
        <begin position="151"/>
        <end position="188"/>
    </location>
</feature>
<feature type="domain" description="AAA" evidence="19">
    <location>
        <begin position="305"/>
        <end position="427"/>
    </location>
</feature>
<dbReference type="Pfam" id="PF02706">
    <property type="entry name" value="Wzz"/>
    <property type="match status" value="1"/>
</dbReference>
<evidence type="ECO:0000256" key="7">
    <source>
        <dbReference type="ARBA" id="ARBA00022692"/>
    </source>
</evidence>
<dbReference type="InterPro" id="IPR005702">
    <property type="entry name" value="Wzc-like_C"/>
</dbReference>
<comment type="similarity">
    <text evidence="3">Belongs to the etk/wzc family.</text>
</comment>
<evidence type="ECO:0000256" key="11">
    <source>
        <dbReference type="ARBA" id="ARBA00022989"/>
    </source>
</evidence>
<feature type="chain" id="PRO_5038457733" evidence="17">
    <location>
        <begin position="29"/>
        <end position="490"/>
    </location>
</feature>
<sequence length="490" mass="51147">MDFRTFVRILGTHWKLALTALLACTVGAAFVTALQTKHYQSSATVLVSFSGATDLNELYSGTEAAQERLSSYAQIAGGRIVAERAIRQLQLPLATDDVLSQTQVKYTPKSVLFTISVKDTDPARAAALAGAMANQFGAIIPTLGVNAGPNLAGTPVTPGARPETGEANPPPTSPGQPSDVPGSVQPTAKPLPVARATVVEPPRVPKIPVSPVPMRNMMIGFIAGVLLAIAVALTREAGDRTIRSREKLEELSGLPTLAELPGKRGKVPRFGTDAAFDDAVRGMRTRLLRAMGHDGRRVLVAGAFGAEGATTTALNLALALAEMGEDALLVEGDSRRHVIAGLLRVESGEGLASALANPGSAAEVVKPTAISKLYVLASRSARRESLPPSAYLPEVIDRVLKDLSSRFDRIVVDGPPVLATADTGLLAGAVNATVLVVRARRTTSAELKDALTALRAAGAQVVGTVLTDARQSLHIRAADRAYRSKASGPA</sequence>
<evidence type="ECO:0000256" key="1">
    <source>
        <dbReference type="ARBA" id="ARBA00004429"/>
    </source>
</evidence>
<keyword evidence="11 16" id="KW-1133">Transmembrane helix</keyword>
<keyword evidence="4" id="KW-1003">Cell membrane</keyword>
<evidence type="ECO:0000256" key="4">
    <source>
        <dbReference type="ARBA" id="ARBA00022475"/>
    </source>
</evidence>
<evidence type="ECO:0000256" key="17">
    <source>
        <dbReference type="SAM" id="SignalP"/>
    </source>
</evidence>
<dbReference type="RefSeq" id="WP_112631905.1">
    <property type="nucleotide sequence ID" value="NZ_QMEV01000006.1"/>
</dbReference>
<feature type="signal peptide" evidence="17">
    <location>
        <begin position="1"/>
        <end position="28"/>
    </location>
</feature>
<protein>
    <submittedName>
        <fullName evidence="20">Chain-length determining protein</fullName>
    </submittedName>
</protein>
<keyword evidence="5" id="KW-0997">Cell inner membrane</keyword>
<dbReference type="InterPro" id="IPR027417">
    <property type="entry name" value="P-loop_NTPase"/>
</dbReference>
<evidence type="ECO:0000256" key="8">
    <source>
        <dbReference type="ARBA" id="ARBA00022741"/>
    </source>
</evidence>
<evidence type="ECO:0000256" key="2">
    <source>
        <dbReference type="ARBA" id="ARBA00006683"/>
    </source>
</evidence>
<keyword evidence="6" id="KW-0808">Transferase</keyword>
<dbReference type="PANTHER" id="PTHR32309">
    <property type="entry name" value="TYROSINE-PROTEIN KINASE"/>
    <property type="match status" value="1"/>
</dbReference>
<dbReference type="Gene3D" id="3.40.50.300">
    <property type="entry name" value="P-loop containing nucleotide triphosphate hydrolases"/>
    <property type="match status" value="1"/>
</dbReference>
<accession>A0A329M5R1</accession>
<dbReference type="PANTHER" id="PTHR32309:SF31">
    <property type="entry name" value="CAPSULAR EXOPOLYSACCHARIDE FAMILY"/>
    <property type="match status" value="1"/>
</dbReference>
<proteinExistence type="inferred from homology"/>